<dbReference type="PANTHER" id="PTHR43630:SF2">
    <property type="entry name" value="GLYCOSYLTRANSFERASE"/>
    <property type="match status" value="1"/>
</dbReference>
<sequence>MIIFSAIAILYFLTIGWAIRKISNFKFSEQKFNSDSELTRFSVLISFRNEANNLPKLLQSVSEIDYPLDKFELILIDDHSSDMSRTEMIDLINKFDMNIRLFHLSDVGLSTKKQAVKYGVSQASGEYVLTTDADCVLPNGILKAHHLQIIDQQPDLIAGAVSFIKKNTFLSQFQYYDFMAIQAVSMSCMIHGKPIANNAAHMSFKRSVFLKLNPYQNNMNIASGDDVFLLERFIQMERKIRYLEFPEIVLSASQESFSALVQQRKRWFLKSKYVKNRTAKRIGLILFLGQINMVFGFILLFFLNQIELIFSLFIIVKFIIDYRLLNQFSKKFHLGFCAKELLLFYIVYPFSLFIFIFALANQNYSWKSRQFKI</sequence>
<dbReference type="AlphaFoldDB" id="A0A1H4D2G5"/>
<dbReference type="InterPro" id="IPR029044">
    <property type="entry name" value="Nucleotide-diphossugar_trans"/>
</dbReference>
<dbReference type="Pfam" id="PF00535">
    <property type="entry name" value="Glycos_transf_2"/>
    <property type="match status" value="1"/>
</dbReference>
<dbReference type="STRING" id="908615.SAMN05421540_10983"/>
<evidence type="ECO:0000313" key="5">
    <source>
        <dbReference type="Proteomes" id="UP000198820"/>
    </source>
</evidence>
<evidence type="ECO:0000256" key="1">
    <source>
        <dbReference type="ARBA" id="ARBA00038494"/>
    </source>
</evidence>
<feature type="domain" description="Glycosyltransferase 2-like" evidence="3">
    <location>
        <begin position="42"/>
        <end position="172"/>
    </location>
</feature>
<keyword evidence="2" id="KW-0472">Membrane</keyword>
<accession>A0A1H4D2G5</accession>
<keyword evidence="4" id="KW-0808">Transferase</keyword>
<evidence type="ECO:0000313" key="4">
    <source>
        <dbReference type="EMBL" id="SEA66700.1"/>
    </source>
</evidence>
<dbReference type="Proteomes" id="UP000198820">
    <property type="component" value="Unassembled WGS sequence"/>
</dbReference>
<evidence type="ECO:0000256" key="2">
    <source>
        <dbReference type="SAM" id="Phobius"/>
    </source>
</evidence>
<dbReference type="Gene3D" id="3.90.550.10">
    <property type="entry name" value="Spore Coat Polysaccharide Biosynthesis Protein SpsA, Chain A"/>
    <property type="match status" value="1"/>
</dbReference>
<evidence type="ECO:0000259" key="3">
    <source>
        <dbReference type="Pfam" id="PF00535"/>
    </source>
</evidence>
<keyword evidence="5" id="KW-1185">Reference proteome</keyword>
<dbReference type="EMBL" id="FNQF01000009">
    <property type="protein sequence ID" value="SEA66700.1"/>
    <property type="molecule type" value="Genomic_DNA"/>
</dbReference>
<gene>
    <name evidence="4" type="ORF">SAMN05421540_10983</name>
</gene>
<dbReference type="SUPFAM" id="SSF53448">
    <property type="entry name" value="Nucleotide-diphospho-sugar transferases"/>
    <property type="match status" value="1"/>
</dbReference>
<keyword evidence="2" id="KW-1133">Transmembrane helix</keyword>
<name>A0A1H4D2G5_9FLAO</name>
<comment type="similarity">
    <text evidence="1">Belongs to the glycosyltransferase 2 family. WaaE/KdtX subfamily.</text>
</comment>
<feature type="transmembrane region" description="Helical" evidence="2">
    <location>
        <begin position="308"/>
        <end position="325"/>
    </location>
</feature>
<organism evidence="4 5">
    <name type="scientific">Psychroflexus halocasei</name>
    <dbReference type="NCBI Taxonomy" id="908615"/>
    <lineage>
        <taxon>Bacteria</taxon>
        <taxon>Pseudomonadati</taxon>
        <taxon>Bacteroidota</taxon>
        <taxon>Flavobacteriia</taxon>
        <taxon>Flavobacteriales</taxon>
        <taxon>Flavobacteriaceae</taxon>
        <taxon>Psychroflexus</taxon>
    </lineage>
</organism>
<keyword evidence="2" id="KW-0812">Transmembrane</keyword>
<proteinExistence type="inferred from homology"/>
<dbReference type="InterPro" id="IPR001173">
    <property type="entry name" value="Glyco_trans_2-like"/>
</dbReference>
<feature type="transmembrane region" description="Helical" evidence="2">
    <location>
        <begin position="341"/>
        <end position="360"/>
    </location>
</feature>
<dbReference type="GO" id="GO:0016740">
    <property type="term" value="F:transferase activity"/>
    <property type="evidence" value="ECO:0007669"/>
    <property type="project" value="UniProtKB-KW"/>
</dbReference>
<protein>
    <submittedName>
        <fullName evidence="4">Glycosyltransferase, catalytic subunit of cellulose synthase and poly-beta-1,6-N-acetylglucosamine synthase</fullName>
    </submittedName>
</protein>
<dbReference type="PANTHER" id="PTHR43630">
    <property type="entry name" value="POLY-BETA-1,6-N-ACETYL-D-GLUCOSAMINE SYNTHASE"/>
    <property type="match status" value="1"/>
</dbReference>
<reference evidence="4 5" key="1">
    <citation type="submission" date="2016-10" db="EMBL/GenBank/DDBJ databases">
        <authorList>
            <person name="de Groot N.N."/>
        </authorList>
    </citation>
    <scope>NUCLEOTIDE SEQUENCE [LARGE SCALE GENOMIC DNA]</scope>
    <source>
        <strain evidence="4 5">DSM 23581</strain>
    </source>
</reference>